<proteinExistence type="predicted"/>
<reference evidence="2" key="2">
    <citation type="journal article" date="2022" name="Microbiol. Resour. Announc.">
        <title>Whole-Genome Sequence of Entomortierella parvispora E1425, a Mucoromycotan Fungus Associated with Burkholderiaceae-Related Endosymbiotic Bacteria.</title>
        <authorList>
            <person name="Herlambang A."/>
            <person name="Guo Y."/>
            <person name="Takashima Y."/>
            <person name="Narisawa K."/>
            <person name="Ohta H."/>
            <person name="Nishizawa T."/>
        </authorList>
    </citation>
    <scope>NUCLEOTIDE SEQUENCE</scope>
    <source>
        <strain evidence="2">E1425</strain>
    </source>
</reference>
<feature type="compositionally biased region" description="Low complexity" evidence="1">
    <location>
        <begin position="162"/>
        <end position="172"/>
    </location>
</feature>
<accession>A0A9P3LUQ6</accession>
<dbReference type="AlphaFoldDB" id="A0A9P3LUQ6"/>
<keyword evidence="3" id="KW-1185">Reference proteome</keyword>
<sequence>MPFERFSDDEWALSPRPQRHAIPSRTPHSRHTFPRTLTTYQTHRVGLSQSNNSTTFNFQSKSITHFAQAQGDDNVLQSSAAVAASYNSNTMTFHRHRHLGSRSNLSQSQHLYSRQRNSTAVNQRLAYHRQAPLVTMNCFPSDSPPLVSAQDWANFVHLKAKPSSSSGSPSTSIHNDGVSGEKMESISRVDQTFLNPKPSPAAKAAEVRPPLQILLDLDDTTCSTGDIPAPLPAALKDLLGLDFTLCQDERENLLDKEMTLLSISEPISTCNTGHGNSLSFGPGEGTTPVNDDDRDHDSDNDNGDNSSSDDDDDDLQLAGGDQDIISLQKLDDLRDNLKMRCLVWSDLLDLVKL</sequence>
<name>A0A9P3LUQ6_9FUNG</name>
<reference evidence="2" key="1">
    <citation type="submission" date="2021-11" db="EMBL/GenBank/DDBJ databases">
        <authorList>
            <person name="Herlambang A."/>
            <person name="Guo Y."/>
            <person name="Takashima Y."/>
            <person name="Nishizawa T."/>
        </authorList>
    </citation>
    <scope>NUCLEOTIDE SEQUENCE</scope>
    <source>
        <strain evidence="2">E1425</strain>
    </source>
</reference>
<feature type="compositionally biased region" description="Acidic residues" evidence="1">
    <location>
        <begin position="300"/>
        <end position="315"/>
    </location>
</feature>
<evidence type="ECO:0000313" key="3">
    <source>
        <dbReference type="Proteomes" id="UP000827284"/>
    </source>
</evidence>
<feature type="region of interest" description="Disordered" evidence="1">
    <location>
        <begin position="160"/>
        <end position="185"/>
    </location>
</feature>
<dbReference type="Proteomes" id="UP000827284">
    <property type="component" value="Unassembled WGS sequence"/>
</dbReference>
<evidence type="ECO:0000256" key="1">
    <source>
        <dbReference type="SAM" id="MobiDB-lite"/>
    </source>
</evidence>
<protein>
    <submittedName>
        <fullName evidence="2">Uncharacterized protein</fullName>
    </submittedName>
</protein>
<feature type="region of interest" description="Disordered" evidence="1">
    <location>
        <begin position="1"/>
        <end position="32"/>
    </location>
</feature>
<evidence type="ECO:0000313" key="2">
    <source>
        <dbReference type="EMBL" id="GJJ70915.1"/>
    </source>
</evidence>
<feature type="region of interest" description="Disordered" evidence="1">
    <location>
        <begin position="272"/>
        <end position="319"/>
    </location>
</feature>
<organism evidence="2 3">
    <name type="scientific">Entomortierella parvispora</name>
    <dbReference type="NCBI Taxonomy" id="205924"/>
    <lineage>
        <taxon>Eukaryota</taxon>
        <taxon>Fungi</taxon>
        <taxon>Fungi incertae sedis</taxon>
        <taxon>Mucoromycota</taxon>
        <taxon>Mortierellomycotina</taxon>
        <taxon>Mortierellomycetes</taxon>
        <taxon>Mortierellales</taxon>
        <taxon>Mortierellaceae</taxon>
        <taxon>Entomortierella</taxon>
    </lineage>
</organism>
<gene>
    <name evidence="2" type="ORF">EMPS_03265</name>
</gene>
<dbReference type="EMBL" id="BQFW01000004">
    <property type="protein sequence ID" value="GJJ70915.1"/>
    <property type="molecule type" value="Genomic_DNA"/>
</dbReference>
<comment type="caution">
    <text evidence="2">The sequence shown here is derived from an EMBL/GenBank/DDBJ whole genome shotgun (WGS) entry which is preliminary data.</text>
</comment>